<feature type="transmembrane region" description="Helical" evidence="6">
    <location>
        <begin position="295"/>
        <end position="319"/>
    </location>
</feature>
<proteinExistence type="predicted"/>
<dbReference type="InterPro" id="IPR050189">
    <property type="entry name" value="MFS_Efflux_Transporters"/>
</dbReference>
<dbReference type="PANTHER" id="PTHR43124">
    <property type="entry name" value="PURINE EFFLUX PUMP PBUE"/>
    <property type="match status" value="1"/>
</dbReference>
<protein>
    <submittedName>
        <fullName evidence="8">MFS transporter</fullName>
    </submittedName>
</protein>
<dbReference type="EMBL" id="JADWVN010000002">
    <property type="protein sequence ID" value="MBL7525040.1"/>
    <property type="molecule type" value="Genomic_DNA"/>
</dbReference>
<comment type="caution">
    <text evidence="8">The sequence shown here is derived from an EMBL/GenBank/DDBJ whole genome shotgun (WGS) entry which is preliminary data.</text>
</comment>
<keyword evidence="4 6" id="KW-1133">Transmembrane helix</keyword>
<sequence>MKKSALLMVLLTWFLGNMDIHFLTPSLPALADYFSVGANIAQLTVSLFLLGKALSMVLWGLVSDYYGRKPVLIGGLILFICSNFIASFSDSIYLLFICRFFQGVGVGATLLMGRAMINDTQNEQNATRYFAWLFTLAGVFICFLPLFGGLINTYWNWRVALLFIAAYGLLLLPLSGRLVETKPHNLLPPGLKKSLLSVFSHPVFVSYLVISALMMAGESAFNTSASFILIKGAQFTSTEYGAIKTTMAIMHLLGTACCGLLVSYYHSVQLTTLGVRLFALSACFMWLFSLSSENIILSFVIPMMAYYFGTGFIVASAAASVVRPFPQHMAMALALTLFCQFNCSALFSFITSVMGIERVDSFLMLLSLISVLSLMSLRRLKLMTPREGFVLN</sequence>
<dbReference type="InterPro" id="IPR011701">
    <property type="entry name" value="MFS"/>
</dbReference>
<dbReference type="InterPro" id="IPR020846">
    <property type="entry name" value="MFS_dom"/>
</dbReference>
<comment type="subcellular location">
    <subcellularLocation>
        <location evidence="1">Cell membrane</location>
        <topology evidence="1">Multi-pass membrane protein</topology>
    </subcellularLocation>
</comment>
<evidence type="ECO:0000256" key="4">
    <source>
        <dbReference type="ARBA" id="ARBA00022989"/>
    </source>
</evidence>
<dbReference type="Proteomes" id="UP000809910">
    <property type="component" value="Unassembled WGS sequence"/>
</dbReference>
<feature type="transmembrane region" description="Helical" evidence="6">
    <location>
        <begin position="92"/>
        <end position="117"/>
    </location>
</feature>
<dbReference type="Gene3D" id="1.20.1720.10">
    <property type="entry name" value="Multidrug resistance protein D"/>
    <property type="match status" value="1"/>
</dbReference>
<feature type="domain" description="Major facilitator superfamily (MFS) profile" evidence="7">
    <location>
        <begin position="5"/>
        <end position="379"/>
    </location>
</feature>
<feature type="transmembrane region" description="Helical" evidence="6">
    <location>
        <begin position="157"/>
        <end position="174"/>
    </location>
</feature>
<evidence type="ECO:0000313" key="9">
    <source>
        <dbReference type="Proteomes" id="UP000809910"/>
    </source>
</evidence>
<feature type="transmembrane region" description="Helical" evidence="6">
    <location>
        <begin position="41"/>
        <end position="62"/>
    </location>
</feature>
<dbReference type="Pfam" id="PF07690">
    <property type="entry name" value="MFS_1"/>
    <property type="match status" value="1"/>
</dbReference>
<feature type="transmembrane region" description="Helical" evidence="6">
    <location>
        <begin position="69"/>
        <end position="86"/>
    </location>
</feature>
<keyword evidence="5 6" id="KW-0472">Membrane</keyword>
<dbReference type="SUPFAM" id="SSF103473">
    <property type="entry name" value="MFS general substrate transporter"/>
    <property type="match status" value="1"/>
</dbReference>
<feature type="transmembrane region" description="Helical" evidence="6">
    <location>
        <begin position="129"/>
        <end position="151"/>
    </location>
</feature>
<evidence type="ECO:0000256" key="6">
    <source>
        <dbReference type="SAM" id="Phobius"/>
    </source>
</evidence>
<keyword evidence="2" id="KW-1003">Cell membrane</keyword>
<keyword evidence="9" id="KW-1185">Reference proteome</keyword>
<dbReference type="RefSeq" id="WP_203107316.1">
    <property type="nucleotide sequence ID" value="NZ_JADOBG010000001.1"/>
</dbReference>
<evidence type="ECO:0000313" key="8">
    <source>
        <dbReference type="EMBL" id="MBL7525040.1"/>
    </source>
</evidence>
<dbReference type="PANTHER" id="PTHR43124:SF3">
    <property type="entry name" value="CHLORAMPHENICOL EFFLUX PUMP RV0191"/>
    <property type="match status" value="1"/>
</dbReference>
<name>A0ABS1W6R6_9GAMM</name>
<accession>A0ABS1W6R6</accession>
<evidence type="ECO:0000256" key="5">
    <source>
        <dbReference type="ARBA" id="ARBA00023136"/>
    </source>
</evidence>
<evidence type="ECO:0000256" key="2">
    <source>
        <dbReference type="ARBA" id="ARBA00022475"/>
    </source>
</evidence>
<evidence type="ECO:0000256" key="1">
    <source>
        <dbReference type="ARBA" id="ARBA00004651"/>
    </source>
</evidence>
<reference evidence="8 9" key="1">
    <citation type="submission" date="2020-12" db="EMBL/GenBank/DDBJ databases">
        <title>WGS of Legionella: environmental sample.</title>
        <authorList>
            <person name="Cristino S."/>
            <person name="Girolamini L."/>
            <person name="Salaris S."/>
            <person name="Pascale M.R."/>
            <person name="Mazzotta M."/>
            <person name="Orsini M."/>
            <person name="Grottola A."/>
        </authorList>
    </citation>
    <scope>NUCLEOTIDE SEQUENCE [LARGE SCALE GENOMIC DNA]</scope>
    <source>
        <strain evidence="8 9">30cs62</strain>
    </source>
</reference>
<dbReference type="InterPro" id="IPR036259">
    <property type="entry name" value="MFS_trans_sf"/>
</dbReference>
<evidence type="ECO:0000259" key="7">
    <source>
        <dbReference type="PROSITE" id="PS50850"/>
    </source>
</evidence>
<evidence type="ECO:0000256" key="3">
    <source>
        <dbReference type="ARBA" id="ARBA00022692"/>
    </source>
</evidence>
<keyword evidence="3 6" id="KW-0812">Transmembrane</keyword>
<feature type="transmembrane region" description="Helical" evidence="6">
    <location>
        <begin position="195"/>
        <end position="216"/>
    </location>
</feature>
<feature type="transmembrane region" description="Helical" evidence="6">
    <location>
        <begin position="248"/>
        <end position="266"/>
    </location>
</feature>
<feature type="transmembrane region" description="Helical" evidence="6">
    <location>
        <begin position="361"/>
        <end position="377"/>
    </location>
</feature>
<gene>
    <name evidence="8" type="ORF">I5282_00470</name>
</gene>
<dbReference type="PROSITE" id="PS50850">
    <property type="entry name" value="MFS"/>
    <property type="match status" value="1"/>
</dbReference>
<feature type="transmembrane region" description="Helical" evidence="6">
    <location>
        <begin position="273"/>
        <end position="289"/>
    </location>
</feature>
<feature type="transmembrane region" description="Helical" evidence="6">
    <location>
        <begin position="331"/>
        <end position="355"/>
    </location>
</feature>
<organism evidence="8 9">
    <name type="scientific">Legionella bononiensis</name>
    <dbReference type="NCBI Taxonomy" id="2793102"/>
    <lineage>
        <taxon>Bacteria</taxon>
        <taxon>Pseudomonadati</taxon>
        <taxon>Pseudomonadota</taxon>
        <taxon>Gammaproteobacteria</taxon>
        <taxon>Legionellales</taxon>
        <taxon>Legionellaceae</taxon>
        <taxon>Legionella</taxon>
    </lineage>
</organism>